<sequence>MTEPTLPTASLSNDEDDYSDEDEEDYSDPNPALNIKNCNYTKWGLVFYRTTYDAASAQPWAAFKDRVLSHLRASIRASDAPEILDNMDMVFVDDPTLEGASVGDLQRRFREWVREDTGGAERGDGGARHEFFVKVDEVGLHAPYVSLVRGFPEEYGEEGQEHVKIWHIAIGIELYDELGDPNAAWTGRYYRSLPTHLVAQGY</sequence>
<dbReference type="EMBL" id="WIGO01000418">
    <property type="protein sequence ID" value="KAF6812964.1"/>
    <property type="molecule type" value="Genomic_DNA"/>
</dbReference>
<feature type="compositionally biased region" description="Acidic residues" evidence="1">
    <location>
        <begin position="13"/>
        <end position="27"/>
    </location>
</feature>
<evidence type="ECO:0000313" key="3">
    <source>
        <dbReference type="Proteomes" id="UP000654918"/>
    </source>
</evidence>
<proteinExistence type="predicted"/>
<organism evidence="2 3">
    <name type="scientific">Colletotrichum plurivorum</name>
    <dbReference type="NCBI Taxonomy" id="2175906"/>
    <lineage>
        <taxon>Eukaryota</taxon>
        <taxon>Fungi</taxon>
        <taxon>Dikarya</taxon>
        <taxon>Ascomycota</taxon>
        <taxon>Pezizomycotina</taxon>
        <taxon>Sordariomycetes</taxon>
        <taxon>Hypocreomycetidae</taxon>
        <taxon>Glomerellales</taxon>
        <taxon>Glomerellaceae</taxon>
        <taxon>Colletotrichum</taxon>
        <taxon>Colletotrichum orchidearum species complex</taxon>
    </lineage>
</organism>
<feature type="region of interest" description="Disordered" evidence="1">
    <location>
        <begin position="1"/>
        <end position="31"/>
    </location>
</feature>
<comment type="caution">
    <text evidence="2">The sequence shown here is derived from an EMBL/GenBank/DDBJ whole genome shotgun (WGS) entry which is preliminary data.</text>
</comment>
<dbReference type="AlphaFoldDB" id="A0A8H6JGX5"/>
<keyword evidence="3" id="KW-1185">Reference proteome</keyword>
<reference evidence="2" key="1">
    <citation type="journal article" date="2020" name="Phytopathology">
        <title>Genome Sequence Resources of Colletotrichum truncatum, C. plurivorum, C. musicola, and C. sojae: Four Species Pathogenic to Soybean (Glycine max).</title>
        <authorList>
            <person name="Rogerio F."/>
            <person name="Boufleur T.R."/>
            <person name="Ciampi-Guillardi M."/>
            <person name="Sukno S.A."/>
            <person name="Thon M.R."/>
            <person name="Massola Junior N.S."/>
            <person name="Baroncelli R."/>
        </authorList>
    </citation>
    <scope>NUCLEOTIDE SEQUENCE</scope>
    <source>
        <strain evidence="2">LFN00145</strain>
    </source>
</reference>
<accession>A0A8H6JGX5</accession>
<evidence type="ECO:0000256" key="1">
    <source>
        <dbReference type="SAM" id="MobiDB-lite"/>
    </source>
</evidence>
<gene>
    <name evidence="2" type="ORF">CPLU01_14765</name>
</gene>
<dbReference type="Proteomes" id="UP000654918">
    <property type="component" value="Unassembled WGS sequence"/>
</dbReference>
<protein>
    <submittedName>
        <fullName evidence="2">Uncharacterized protein</fullName>
    </submittedName>
</protein>
<feature type="compositionally biased region" description="Polar residues" evidence="1">
    <location>
        <begin position="1"/>
        <end position="12"/>
    </location>
</feature>
<evidence type="ECO:0000313" key="2">
    <source>
        <dbReference type="EMBL" id="KAF6812964.1"/>
    </source>
</evidence>
<name>A0A8H6JGX5_9PEZI</name>